<sequence>MALLDAPHLKALHEHGKGDAWHIDSICRRLDLNDPWSFHAGRTVYRKAETKDEELVVPAPHLFTSLSSSSVSGSPDAVVLPSVAQCAVHLELLEVFFKLRSDILHSTALETTFGIKQSHRTVYQRVYGKPIRQPVKLKDPMWDEKRRKKWPYFLTLAVARFEIWAEKAAATLVGEKEEAVQLPYLPPLDILMVWHAFLLNPKAFESYCNGPGRDLSRLRQIPFPWKEIHDAIDTRHLTFTLPAPSAAWFSTTLSLSPDLFAFLTLTSTKPTNHPILAATTRFGTHGIPFRPSNNNNNTAPPPPPPPSDPSNDAQESAAFLSLLHTSRVHHQRQAPLADNVQRQAAFVDKMHRFLWLRAPSLAGTLRRAVARYDRFLALFALYRGEMLVPTLDIDLVWHTHQLSAGKYERDMLRRVGRFINHDDTVGQGTLRGGRERTREVWRVRVGGEYEVCLCWDCEAIVDVLEEMEDGDKEQRGEGEEEEGEYWFEKVMQRVRNEVEYYRAVEAARRWKWERLPVRVKAWGEQ</sequence>
<dbReference type="InterPro" id="IPR009836">
    <property type="entry name" value="GRDP-like"/>
</dbReference>
<protein>
    <submittedName>
        <fullName evidence="2">Uncharacterized protein</fullName>
    </submittedName>
</protein>
<reference evidence="2" key="1">
    <citation type="journal article" date="2023" name="Mol. Phylogenet. Evol.">
        <title>Genome-scale phylogeny and comparative genomics of the fungal order Sordariales.</title>
        <authorList>
            <person name="Hensen N."/>
            <person name="Bonometti L."/>
            <person name="Westerberg I."/>
            <person name="Brannstrom I.O."/>
            <person name="Guillou S."/>
            <person name="Cros-Aarteil S."/>
            <person name="Calhoun S."/>
            <person name="Haridas S."/>
            <person name="Kuo A."/>
            <person name="Mondo S."/>
            <person name="Pangilinan J."/>
            <person name="Riley R."/>
            <person name="LaButti K."/>
            <person name="Andreopoulos B."/>
            <person name="Lipzen A."/>
            <person name="Chen C."/>
            <person name="Yan M."/>
            <person name="Daum C."/>
            <person name="Ng V."/>
            <person name="Clum A."/>
            <person name="Steindorff A."/>
            <person name="Ohm R.A."/>
            <person name="Martin F."/>
            <person name="Silar P."/>
            <person name="Natvig D.O."/>
            <person name="Lalanne C."/>
            <person name="Gautier V."/>
            <person name="Ament-Velasquez S.L."/>
            <person name="Kruys A."/>
            <person name="Hutchinson M.I."/>
            <person name="Powell A.J."/>
            <person name="Barry K."/>
            <person name="Miller A.N."/>
            <person name="Grigoriev I.V."/>
            <person name="Debuchy R."/>
            <person name="Gladieux P."/>
            <person name="Hiltunen Thoren M."/>
            <person name="Johannesson H."/>
        </authorList>
    </citation>
    <scope>NUCLEOTIDE SEQUENCE</scope>
    <source>
        <strain evidence="2">CBS 333.67</strain>
    </source>
</reference>
<dbReference type="Proteomes" id="UP001273166">
    <property type="component" value="Unassembled WGS sequence"/>
</dbReference>
<feature type="compositionally biased region" description="Pro residues" evidence="1">
    <location>
        <begin position="299"/>
        <end position="308"/>
    </location>
</feature>
<dbReference type="RefSeq" id="XP_062721800.1">
    <property type="nucleotide sequence ID" value="XM_062869412.1"/>
</dbReference>
<feature type="region of interest" description="Disordered" evidence="1">
    <location>
        <begin position="286"/>
        <end position="313"/>
    </location>
</feature>
<evidence type="ECO:0000313" key="3">
    <source>
        <dbReference type="Proteomes" id="UP001273166"/>
    </source>
</evidence>
<reference evidence="2" key="2">
    <citation type="submission" date="2023-06" db="EMBL/GenBank/DDBJ databases">
        <authorList>
            <consortium name="Lawrence Berkeley National Laboratory"/>
            <person name="Mondo S.J."/>
            <person name="Hensen N."/>
            <person name="Bonometti L."/>
            <person name="Westerberg I."/>
            <person name="Brannstrom I.O."/>
            <person name="Guillou S."/>
            <person name="Cros-Aarteil S."/>
            <person name="Calhoun S."/>
            <person name="Haridas S."/>
            <person name="Kuo A."/>
            <person name="Pangilinan J."/>
            <person name="Riley R."/>
            <person name="Labutti K."/>
            <person name="Andreopoulos B."/>
            <person name="Lipzen A."/>
            <person name="Chen C."/>
            <person name="Yanf M."/>
            <person name="Daum C."/>
            <person name="Ng V."/>
            <person name="Clum A."/>
            <person name="Steindorff A."/>
            <person name="Ohm R."/>
            <person name="Martin F."/>
            <person name="Silar P."/>
            <person name="Natvig D."/>
            <person name="Lalanne C."/>
            <person name="Gautier V."/>
            <person name="Ament-Velasquez S.L."/>
            <person name="Kruys A."/>
            <person name="Hutchinson M.I."/>
            <person name="Powell A.J."/>
            <person name="Barry K."/>
            <person name="Miller A.N."/>
            <person name="Grigoriev I.V."/>
            <person name="Debuchy R."/>
            <person name="Gladieux P."/>
            <person name="Thoren M.H."/>
            <person name="Johannesson H."/>
        </authorList>
    </citation>
    <scope>NUCLEOTIDE SEQUENCE</scope>
    <source>
        <strain evidence="2">CBS 333.67</strain>
    </source>
</reference>
<dbReference type="GeneID" id="87888241"/>
<comment type="caution">
    <text evidence="2">The sequence shown here is derived from an EMBL/GenBank/DDBJ whole genome shotgun (WGS) entry which is preliminary data.</text>
</comment>
<dbReference type="PANTHER" id="PTHR34365:SF7">
    <property type="entry name" value="GLYCINE-RICH DOMAIN-CONTAINING PROTEIN 1"/>
    <property type="match status" value="1"/>
</dbReference>
<gene>
    <name evidence="2" type="ORF">B0T15DRAFT_534087</name>
</gene>
<evidence type="ECO:0000256" key="1">
    <source>
        <dbReference type="SAM" id="MobiDB-lite"/>
    </source>
</evidence>
<proteinExistence type="predicted"/>
<organism evidence="2 3">
    <name type="scientific">Chaetomium strumarium</name>
    <dbReference type="NCBI Taxonomy" id="1170767"/>
    <lineage>
        <taxon>Eukaryota</taxon>
        <taxon>Fungi</taxon>
        <taxon>Dikarya</taxon>
        <taxon>Ascomycota</taxon>
        <taxon>Pezizomycotina</taxon>
        <taxon>Sordariomycetes</taxon>
        <taxon>Sordariomycetidae</taxon>
        <taxon>Sordariales</taxon>
        <taxon>Chaetomiaceae</taxon>
        <taxon>Chaetomium</taxon>
    </lineage>
</organism>
<keyword evidence="3" id="KW-1185">Reference proteome</keyword>
<dbReference type="Pfam" id="PF07173">
    <property type="entry name" value="GRDP-like"/>
    <property type="match status" value="1"/>
</dbReference>
<name>A0AAJ0M1Y4_9PEZI</name>
<dbReference type="AlphaFoldDB" id="A0AAJ0M1Y4"/>
<evidence type="ECO:0000313" key="2">
    <source>
        <dbReference type="EMBL" id="KAK3306020.1"/>
    </source>
</evidence>
<dbReference type="EMBL" id="JAUDZG010000004">
    <property type="protein sequence ID" value="KAK3306020.1"/>
    <property type="molecule type" value="Genomic_DNA"/>
</dbReference>
<accession>A0AAJ0M1Y4</accession>
<dbReference type="PANTHER" id="PTHR34365">
    <property type="entry name" value="ENOLASE (DUF1399)"/>
    <property type="match status" value="1"/>
</dbReference>